<name>A0A918F6B7_9DEIO</name>
<dbReference type="SUPFAM" id="SSF63829">
    <property type="entry name" value="Calcium-dependent phosphotriesterase"/>
    <property type="match status" value="1"/>
</dbReference>
<sequence length="739" mass="75767">MKKLPSFLSLTLAAALVACNSGPAAPDPVGTPLVLDHIQGTLSDTLAAGLKIGVFLQSSILTSATIGGSGAVDLPLTVPPASEQGSFLPPLGSSCTYNGLGVATGTVFATSDVVVYTSKSDVLGTVTEQPVGQPATAELLHVYANTPQSYQGTVTCSGSSTATKVNVQFAAGWNAVIVDYDANGNTTLNSAPTDTRVQLSLKRLTSSVAISLDTSSLSLRAGQSTTDNAVIRQGGGISGTLDLSTDVPGVTVTPASVSLPAINAQSVRSQSLLGIIGNGARGVGPLDVTAQQLATQLTFTAAADAAGYNGTMNLIAKQNGVEVGRQSVSLSLVAPGVSASFANSSYYGVSVGQGESIAIPVAVTSVNNYSGPVTVTLSGLPKGVNAASQVIQITPDTTITVNIALSAGSAAQVGTSQISVSTMPVNLATYNSPLTLNILPARTNVGTSGGTLFAAKQGVWLAGASTYNSQLGMTVQTLSRYDAGALKATIVLPDSFSLVNGRTGVLTAVTSSYTGNSLYTNTVRSIQGDGSYQDTSFSSSVPFQASFYGTHPMMDLNGNIWSVDGGKLIKFTAPGYEITTIDGVTNLSPYTNLQLNQDGSLIYLYSLGSSTIPVFKVDVATGNASSATYLNYGQLDSKGVVWGISNGKLAKMNLDGTLIAYNTIDISELIGFDLKNFSTLWAKNSNGILKIDTSVSSVPTFTLASPSSLQSSTLSLAGGLDYIYSEYSSGYTYYLSHLN</sequence>
<proteinExistence type="predicted"/>
<dbReference type="AlphaFoldDB" id="A0A918F6B7"/>
<organism evidence="2 3">
    <name type="scientific">Deinococcus ruber</name>
    <dbReference type="NCBI Taxonomy" id="1848197"/>
    <lineage>
        <taxon>Bacteria</taxon>
        <taxon>Thermotogati</taxon>
        <taxon>Deinococcota</taxon>
        <taxon>Deinococci</taxon>
        <taxon>Deinococcales</taxon>
        <taxon>Deinococcaceae</taxon>
        <taxon>Deinococcus</taxon>
    </lineage>
</organism>
<protein>
    <submittedName>
        <fullName evidence="2">Uncharacterized protein</fullName>
    </submittedName>
</protein>
<keyword evidence="3" id="KW-1185">Reference proteome</keyword>
<evidence type="ECO:0000256" key="1">
    <source>
        <dbReference type="SAM" id="SignalP"/>
    </source>
</evidence>
<feature type="signal peptide" evidence="1">
    <location>
        <begin position="1"/>
        <end position="24"/>
    </location>
</feature>
<keyword evidence="1" id="KW-0732">Signal</keyword>
<dbReference type="RefSeq" id="WP_189089517.1">
    <property type="nucleotide sequence ID" value="NZ_BMQL01000007.1"/>
</dbReference>
<dbReference type="Proteomes" id="UP000603865">
    <property type="component" value="Unassembled WGS sequence"/>
</dbReference>
<reference evidence="2" key="2">
    <citation type="submission" date="2020-09" db="EMBL/GenBank/DDBJ databases">
        <authorList>
            <person name="Sun Q."/>
            <person name="Ohkuma M."/>
        </authorList>
    </citation>
    <scope>NUCLEOTIDE SEQUENCE</scope>
    <source>
        <strain evidence="2">JCM 31311</strain>
    </source>
</reference>
<dbReference type="EMBL" id="BMQL01000007">
    <property type="protein sequence ID" value="GGR05497.1"/>
    <property type="molecule type" value="Genomic_DNA"/>
</dbReference>
<reference evidence="2" key="1">
    <citation type="journal article" date="2014" name="Int. J. Syst. Evol. Microbiol.">
        <title>Complete genome sequence of Corynebacterium casei LMG S-19264T (=DSM 44701T), isolated from a smear-ripened cheese.</title>
        <authorList>
            <consortium name="US DOE Joint Genome Institute (JGI-PGF)"/>
            <person name="Walter F."/>
            <person name="Albersmeier A."/>
            <person name="Kalinowski J."/>
            <person name="Ruckert C."/>
        </authorList>
    </citation>
    <scope>NUCLEOTIDE SEQUENCE</scope>
    <source>
        <strain evidence="2">JCM 31311</strain>
    </source>
</reference>
<evidence type="ECO:0000313" key="3">
    <source>
        <dbReference type="Proteomes" id="UP000603865"/>
    </source>
</evidence>
<gene>
    <name evidence="2" type="ORF">GCM10008957_18050</name>
</gene>
<feature type="chain" id="PRO_5036896024" evidence="1">
    <location>
        <begin position="25"/>
        <end position="739"/>
    </location>
</feature>
<dbReference type="PROSITE" id="PS51257">
    <property type="entry name" value="PROKAR_LIPOPROTEIN"/>
    <property type="match status" value="1"/>
</dbReference>
<comment type="caution">
    <text evidence="2">The sequence shown here is derived from an EMBL/GenBank/DDBJ whole genome shotgun (WGS) entry which is preliminary data.</text>
</comment>
<accession>A0A918F6B7</accession>
<evidence type="ECO:0000313" key="2">
    <source>
        <dbReference type="EMBL" id="GGR05497.1"/>
    </source>
</evidence>